<feature type="domain" description="Integrin alpha first immunoglubulin-like" evidence="9">
    <location>
        <begin position="68"/>
        <end position="172"/>
    </location>
</feature>
<dbReference type="Pfam" id="PF08441">
    <property type="entry name" value="Integrin_A_Ig_1"/>
    <property type="match status" value="1"/>
</dbReference>
<dbReference type="Gene3D" id="1.20.140.150">
    <property type="match status" value="1"/>
</dbReference>
<dbReference type="GO" id="GO:1902514">
    <property type="term" value="P:regulation of calcium ion transmembrane transport via high voltage-gated calcium channel"/>
    <property type="evidence" value="ECO:0007669"/>
    <property type="project" value="TreeGrafter"/>
</dbReference>
<dbReference type="Pfam" id="PF13903">
    <property type="entry name" value="Claudin_2"/>
    <property type="match status" value="1"/>
</dbReference>
<reference evidence="10 11" key="1">
    <citation type="journal article" date="2018" name="Nat. Ecol. Evol.">
        <title>Shark genomes provide insights into elasmobranch evolution and the origin of vertebrates.</title>
        <authorList>
            <person name="Hara Y"/>
            <person name="Yamaguchi K"/>
            <person name="Onimaru K"/>
            <person name="Kadota M"/>
            <person name="Koyanagi M"/>
            <person name="Keeley SD"/>
            <person name="Tatsumi K"/>
            <person name="Tanaka K"/>
            <person name="Motone F"/>
            <person name="Kageyama Y"/>
            <person name="Nozu R"/>
            <person name="Adachi N"/>
            <person name="Nishimura O"/>
            <person name="Nakagawa R"/>
            <person name="Tanegashima C"/>
            <person name="Kiyatake I"/>
            <person name="Matsumoto R"/>
            <person name="Murakumo K"/>
            <person name="Nishida K"/>
            <person name="Terakita A"/>
            <person name="Kuratani S"/>
            <person name="Sato K"/>
            <person name="Hyodo S Kuraku.S."/>
        </authorList>
    </citation>
    <scope>NUCLEOTIDE SEQUENCE [LARGE SCALE GENOMIC DNA]</scope>
</reference>
<dbReference type="EMBL" id="BFAA01015262">
    <property type="protein sequence ID" value="GCB76363.1"/>
    <property type="molecule type" value="Genomic_DNA"/>
</dbReference>
<keyword evidence="8" id="KW-0732">Signal</keyword>
<dbReference type="STRING" id="75743.A0A401PTF7"/>
<evidence type="ECO:0000259" key="9">
    <source>
        <dbReference type="Pfam" id="PF08441"/>
    </source>
</evidence>
<keyword evidence="7" id="KW-0325">Glycoprotein</keyword>
<feature type="chain" id="PRO_5019178895" description="Integrin alpha first immunoglubulin-like domain-containing protein" evidence="8">
    <location>
        <begin position="16"/>
        <end position="189"/>
    </location>
</feature>
<keyword evidence="6" id="KW-0472">Membrane</keyword>
<protein>
    <recommendedName>
        <fullName evidence="9">Integrin alpha first immunoglubulin-like domain-containing protein</fullName>
    </recommendedName>
</protein>
<keyword evidence="5" id="KW-0401">Integrin</keyword>
<comment type="caution">
    <text evidence="10">The sequence shown here is derived from an EMBL/GenBank/DDBJ whole genome shotgun (WGS) entry which is preliminary data.</text>
</comment>
<accession>A0A401PTF7</accession>
<name>A0A401PTF7_SCYTO</name>
<organism evidence="10 11">
    <name type="scientific">Scyliorhinus torazame</name>
    <name type="common">Cloudy catshark</name>
    <name type="synonym">Catulus torazame</name>
    <dbReference type="NCBI Taxonomy" id="75743"/>
    <lineage>
        <taxon>Eukaryota</taxon>
        <taxon>Metazoa</taxon>
        <taxon>Chordata</taxon>
        <taxon>Craniata</taxon>
        <taxon>Vertebrata</taxon>
        <taxon>Chondrichthyes</taxon>
        <taxon>Elasmobranchii</taxon>
        <taxon>Galeomorphii</taxon>
        <taxon>Galeoidea</taxon>
        <taxon>Carcharhiniformes</taxon>
        <taxon>Scyliorhinidae</taxon>
        <taxon>Scyliorhinus</taxon>
    </lineage>
</organism>
<evidence type="ECO:0000313" key="11">
    <source>
        <dbReference type="Proteomes" id="UP000288216"/>
    </source>
</evidence>
<evidence type="ECO:0000256" key="7">
    <source>
        <dbReference type="ARBA" id="ARBA00023180"/>
    </source>
</evidence>
<sequence>MVTVGIILSVVAVSTDYWAVLSPRLERSNTTCEEAHFGLWRLCTRSSFVSTVVPDGRGCGSSDFPAGHGIPGTVVLNASLQLDRLKQKGGIERTLFLNYHRPQHTFQLVIGKLERSKYQEFIVYLTDEKDFRDKLTPISVSLNYSLDDSYSSGDLKPIINYYSETFLQKQVNKCVLYRLKIIIKRLRPL</sequence>
<evidence type="ECO:0000256" key="8">
    <source>
        <dbReference type="SAM" id="SignalP"/>
    </source>
</evidence>
<dbReference type="Gene3D" id="2.60.40.1460">
    <property type="entry name" value="Integrin domains. Chain A, domain 2"/>
    <property type="match status" value="1"/>
</dbReference>
<dbReference type="InterPro" id="IPR004031">
    <property type="entry name" value="PMP22/EMP/MP20/Claudin"/>
</dbReference>
<keyword evidence="11" id="KW-1185">Reference proteome</keyword>
<dbReference type="PANTHER" id="PTHR15025">
    <property type="entry name" value="VOLTAGE-DEPENDENT CALCIUM CHANNEL GAMMA-1 SUBUNIT-RELATED"/>
    <property type="match status" value="1"/>
</dbReference>
<dbReference type="InterPro" id="IPR032695">
    <property type="entry name" value="Integrin_dom_sf"/>
</dbReference>
<dbReference type="InterPro" id="IPR013649">
    <property type="entry name" value="Integrin_alpha_Ig-like_1"/>
</dbReference>
<evidence type="ECO:0000256" key="6">
    <source>
        <dbReference type="ARBA" id="ARBA00023136"/>
    </source>
</evidence>
<evidence type="ECO:0000256" key="1">
    <source>
        <dbReference type="ARBA" id="ARBA00004141"/>
    </source>
</evidence>
<feature type="signal peptide" evidence="8">
    <location>
        <begin position="1"/>
        <end position="15"/>
    </location>
</feature>
<evidence type="ECO:0000256" key="4">
    <source>
        <dbReference type="ARBA" id="ARBA00022989"/>
    </source>
</evidence>
<gene>
    <name evidence="10" type="ORF">scyTo_0019877</name>
</gene>
<dbReference type="OrthoDB" id="9937541at2759"/>
<dbReference type="AlphaFoldDB" id="A0A401PTF7"/>
<evidence type="ECO:0000256" key="5">
    <source>
        <dbReference type="ARBA" id="ARBA00023037"/>
    </source>
</evidence>
<dbReference type="SUPFAM" id="SSF69179">
    <property type="entry name" value="Integrin domains"/>
    <property type="match status" value="1"/>
</dbReference>
<dbReference type="GO" id="GO:0007229">
    <property type="term" value="P:integrin-mediated signaling pathway"/>
    <property type="evidence" value="ECO:0007669"/>
    <property type="project" value="UniProtKB-KW"/>
</dbReference>
<keyword evidence="3" id="KW-0812">Transmembrane</keyword>
<evidence type="ECO:0000256" key="2">
    <source>
        <dbReference type="ARBA" id="ARBA00004479"/>
    </source>
</evidence>
<comment type="subcellular location">
    <subcellularLocation>
        <location evidence="1">Membrane</location>
        <topology evidence="1">Multi-pass membrane protein</topology>
    </subcellularLocation>
    <subcellularLocation>
        <location evidence="2">Membrane</location>
        <topology evidence="2">Single-pass type I membrane protein</topology>
    </subcellularLocation>
</comment>
<dbReference type="Proteomes" id="UP000288216">
    <property type="component" value="Unassembled WGS sequence"/>
</dbReference>
<dbReference type="PANTHER" id="PTHR15025:SF1">
    <property type="entry name" value="VOLTAGE-DEPENDENT CALCIUM CHANNEL GAMMA-1 SUBUNIT"/>
    <property type="match status" value="1"/>
</dbReference>
<proteinExistence type="predicted"/>
<dbReference type="GO" id="GO:0005246">
    <property type="term" value="F:calcium channel regulator activity"/>
    <property type="evidence" value="ECO:0007669"/>
    <property type="project" value="TreeGrafter"/>
</dbReference>
<keyword evidence="4" id="KW-1133">Transmembrane helix</keyword>
<dbReference type="GO" id="GO:1990454">
    <property type="term" value="C:L-type voltage-gated calcium channel complex"/>
    <property type="evidence" value="ECO:0007669"/>
    <property type="project" value="TreeGrafter"/>
</dbReference>
<evidence type="ECO:0000256" key="3">
    <source>
        <dbReference type="ARBA" id="ARBA00022692"/>
    </source>
</evidence>
<evidence type="ECO:0000313" key="10">
    <source>
        <dbReference type="EMBL" id="GCB76363.1"/>
    </source>
</evidence>